<keyword evidence="6 7" id="KW-0472">Membrane</keyword>
<dbReference type="InterPro" id="IPR051800">
    <property type="entry name" value="PqiA-PqiB_transport"/>
</dbReference>
<evidence type="ECO:0000256" key="2">
    <source>
        <dbReference type="ARBA" id="ARBA00022475"/>
    </source>
</evidence>
<sequence length="218" mass="23769">MNPSPSSGAMRSAASLGLLSCHACGLLCRAPGHAVELRCPRCHADVHLRKPGSLSRTWALLIAAYILYIPANLYPILYTSSVLESQSNTIMSGVVLFWNTGSWFIAALIFIASIVVPLTKLFALTLLLISVHRRSSKRPHQRTRLYRMVEFIGRWSMLDVYVVALSVALVQIEALASMQAGIGAAAFGAVVVLTMLAAKSFDPRLIWDNATNAEENND</sequence>
<feature type="transmembrane region" description="Helical" evidence="7">
    <location>
        <begin position="103"/>
        <end position="131"/>
    </location>
</feature>
<dbReference type="Pfam" id="PF04403">
    <property type="entry name" value="PqiA"/>
    <property type="match status" value="1"/>
</dbReference>
<evidence type="ECO:0000256" key="7">
    <source>
        <dbReference type="SAM" id="Phobius"/>
    </source>
</evidence>
<name>A0ABU6J879_9BURK</name>
<evidence type="ECO:0000256" key="5">
    <source>
        <dbReference type="ARBA" id="ARBA00022989"/>
    </source>
</evidence>
<evidence type="ECO:0000256" key="6">
    <source>
        <dbReference type="ARBA" id="ARBA00023136"/>
    </source>
</evidence>
<evidence type="ECO:0000313" key="9">
    <source>
        <dbReference type="Proteomes" id="UP001352263"/>
    </source>
</evidence>
<dbReference type="PANTHER" id="PTHR30462:SF3">
    <property type="entry name" value="INTERMEMBRANE TRANSPORT PROTEIN PQIA"/>
    <property type="match status" value="1"/>
</dbReference>
<feature type="transmembrane region" description="Helical" evidence="7">
    <location>
        <begin position="58"/>
        <end position="83"/>
    </location>
</feature>
<keyword evidence="5 7" id="KW-1133">Transmembrane helix</keyword>
<dbReference type="RefSeq" id="WP_326506564.1">
    <property type="nucleotide sequence ID" value="NZ_JAWIIV010000008.1"/>
</dbReference>
<evidence type="ECO:0000256" key="1">
    <source>
        <dbReference type="ARBA" id="ARBA00004533"/>
    </source>
</evidence>
<dbReference type="Proteomes" id="UP001352263">
    <property type="component" value="Unassembled WGS sequence"/>
</dbReference>
<gene>
    <name evidence="8" type="ORF">RY831_11880</name>
</gene>
<keyword evidence="2" id="KW-1003">Cell membrane</keyword>
<accession>A0ABU6J879</accession>
<protein>
    <submittedName>
        <fullName evidence="8">Paraquat-inducible protein A</fullName>
    </submittedName>
</protein>
<feature type="transmembrane region" description="Helical" evidence="7">
    <location>
        <begin position="152"/>
        <end position="172"/>
    </location>
</feature>
<keyword evidence="3" id="KW-0997">Cell inner membrane</keyword>
<evidence type="ECO:0000313" key="8">
    <source>
        <dbReference type="EMBL" id="MEC4719852.1"/>
    </source>
</evidence>
<keyword evidence="9" id="KW-1185">Reference proteome</keyword>
<dbReference type="EMBL" id="JAWIIV010000008">
    <property type="protein sequence ID" value="MEC4719852.1"/>
    <property type="molecule type" value="Genomic_DNA"/>
</dbReference>
<dbReference type="PANTHER" id="PTHR30462">
    <property type="entry name" value="INTERMEMBRANE TRANSPORT PROTEIN PQIB-RELATED"/>
    <property type="match status" value="1"/>
</dbReference>
<reference evidence="8 9" key="1">
    <citation type="submission" date="2023-10" db="EMBL/GenBank/DDBJ databases">
        <title>Noviherbaspirillum sp. CPCC 100848 genome assembly.</title>
        <authorList>
            <person name="Li X.Y."/>
            <person name="Fang X.M."/>
        </authorList>
    </citation>
    <scope>NUCLEOTIDE SEQUENCE [LARGE SCALE GENOMIC DNA]</scope>
    <source>
        <strain evidence="8 9">CPCC 100848</strain>
    </source>
</reference>
<comment type="subcellular location">
    <subcellularLocation>
        <location evidence="1">Cell inner membrane</location>
    </subcellularLocation>
</comment>
<comment type="caution">
    <text evidence="8">The sequence shown here is derived from an EMBL/GenBank/DDBJ whole genome shotgun (WGS) entry which is preliminary data.</text>
</comment>
<feature type="transmembrane region" description="Helical" evidence="7">
    <location>
        <begin position="178"/>
        <end position="198"/>
    </location>
</feature>
<evidence type="ECO:0000256" key="3">
    <source>
        <dbReference type="ARBA" id="ARBA00022519"/>
    </source>
</evidence>
<keyword evidence="4 7" id="KW-0812">Transmembrane</keyword>
<dbReference type="InterPro" id="IPR007498">
    <property type="entry name" value="PqiA-like"/>
</dbReference>
<proteinExistence type="predicted"/>
<evidence type="ECO:0000256" key="4">
    <source>
        <dbReference type="ARBA" id="ARBA00022692"/>
    </source>
</evidence>
<organism evidence="8 9">
    <name type="scientific">Noviherbaspirillum album</name>
    <dbReference type="NCBI Taxonomy" id="3080276"/>
    <lineage>
        <taxon>Bacteria</taxon>
        <taxon>Pseudomonadati</taxon>
        <taxon>Pseudomonadota</taxon>
        <taxon>Betaproteobacteria</taxon>
        <taxon>Burkholderiales</taxon>
        <taxon>Oxalobacteraceae</taxon>
        <taxon>Noviherbaspirillum</taxon>
    </lineage>
</organism>